<dbReference type="GO" id="GO:0004386">
    <property type="term" value="F:helicase activity"/>
    <property type="evidence" value="ECO:0007669"/>
    <property type="project" value="UniProtKB-UniRule"/>
</dbReference>
<evidence type="ECO:0000313" key="9">
    <source>
        <dbReference type="Proteomes" id="UP000189733"/>
    </source>
</evidence>
<dbReference type="Proteomes" id="UP000189733">
    <property type="component" value="Unassembled WGS sequence"/>
</dbReference>
<dbReference type="RefSeq" id="WP_078686134.1">
    <property type="nucleotide sequence ID" value="NZ_FUYA01000014.1"/>
</dbReference>
<evidence type="ECO:0000259" key="7">
    <source>
        <dbReference type="PROSITE" id="PS51198"/>
    </source>
</evidence>
<feature type="region of interest" description="Disordered" evidence="6">
    <location>
        <begin position="441"/>
        <end position="472"/>
    </location>
</feature>
<evidence type="ECO:0000313" key="8">
    <source>
        <dbReference type="EMBL" id="SKA83196.1"/>
    </source>
</evidence>
<evidence type="ECO:0000256" key="2">
    <source>
        <dbReference type="ARBA" id="ARBA00022801"/>
    </source>
</evidence>
<feature type="compositionally biased region" description="Low complexity" evidence="6">
    <location>
        <begin position="443"/>
        <end position="465"/>
    </location>
</feature>
<feature type="binding site" evidence="5">
    <location>
        <begin position="507"/>
        <end position="514"/>
    </location>
    <ligand>
        <name>ATP</name>
        <dbReference type="ChEBI" id="CHEBI:30616"/>
    </ligand>
</feature>
<dbReference type="Gene3D" id="1.10.10.160">
    <property type="match status" value="1"/>
</dbReference>
<dbReference type="CDD" id="cd17932">
    <property type="entry name" value="DEXQc_UvrD"/>
    <property type="match status" value="1"/>
</dbReference>
<keyword evidence="4 5" id="KW-0067">ATP-binding</keyword>
<dbReference type="Gene3D" id="3.40.50.300">
    <property type="entry name" value="P-loop containing nucleotide triphosphate hydrolases"/>
    <property type="match status" value="3"/>
</dbReference>
<dbReference type="EMBL" id="FUYA01000014">
    <property type="protein sequence ID" value="SKA83196.1"/>
    <property type="molecule type" value="Genomic_DNA"/>
</dbReference>
<dbReference type="Pfam" id="PF00580">
    <property type="entry name" value="UvrD-helicase"/>
    <property type="match status" value="1"/>
</dbReference>
<dbReference type="SUPFAM" id="SSF52540">
    <property type="entry name" value="P-loop containing nucleoside triphosphate hydrolases"/>
    <property type="match status" value="1"/>
</dbReference>
<organism evidence="8 9">
    <name type="scientific">Desulfobaculum bizertense DSM 18034</name>
    <dbReference type="NCBI Taxonomy" id="1121442"/>
    <lineage>
        <taxon>Bacteria</taxon>
        <taxon>Pseudomonadati</taxon>
        <taxon>Thermodesulfobacteriota</taxon>
        <taxon>Desulfovibrionia</taxon>
        <taxon>Desulfovibrionales</taxon>
        <taxon>Desulfovibrionaceae</taxon>
        <taxon>Desulfobaculum</taxon>
    </lineage>
</organism>
<dbReference type="STRING" id="1121442.SAMN02745702_02871"/>
<dbReference type="Gene3D" id="3.20.20.140">
    <property type="entry name" value="Metal-dependent hydrolases"/>
    <property type="match status" value="1"/>
</dbReference>
<sequence>MELFRADLHIHSRFSRATSKKLTLRLLAAWAQAKGLDVIATGDFTHPEWMAEIEEYLEPDGSGLYVLKDQNGLGEQLPFLDGAPLAGNTRFMLCTEISSIYKKAGKVRKNHNLVFMPSIEMAKNFSARLAQVGNLESDGRPILGLDAKNLLEMVLETGPNAFLVPAHIWTPWFSLFGSKSGFDSMEECFGDLSSEIFALETGLSSDPDMNWLWSALDRYTLISNSDAHSGEKLGRESNLFQGEKSYDGIYHALRGEALGHRFLGTVEFFPEEGKYHLDGHRKCGIVMDPAETRAHGGICPVCGKPLTVGVLNRVQELADRELPEQPAGHPGFQSLFPLPELVSEVLGVGPTSKKVKAFHGRLLARLGSEMDILQHVPFEDIAKISRPLAEGVRRMRQGHVLRQSGFDGQYGVISAFSPLEREEMQRGASLIAMPAKKAPLVHPVPQSEPAAPAPAEAEAKPVAAQPEKEKTPCIAAQSKVQEAPRSRYNVAQQSAIDAGPEPVLVIAGPGTGKTHTLMGRLNRLLSDGVKPRQILTLTFTRRAADELQQRLVEMRGENEVLPRADTLHAIAFECWEELNGEAPVILSEENALRVFAEANPDFSGRELRSLWQRLGLARERMELGPELLDASQNYSRVKDSWNLVDYTDLLEFWLQQMESGSWANPYLHVLVDEVQDLSALQLRLVTALAKQEGEGFFAIGDPDQSIYSFRGAQGRVRSQLKELWPSLRVITLEDNYRSAQSILDLAHPALPGSPALHARVPKDGEVRLFSAPTAGREAQWIGERVRELVGSTSHTISDAGEGACMSPGDIAILVRFKALIEPLRRLLDRFGLPCAVPEAEAFWTEPRVDVILATAGRSLGINPAMPGEEREFIDVPDKVLMDGPVALEAYLQDSQPFDRLFWESSAFRKLKKAYDEQGGWLGLVNWVNMQTELDLVRSRAQKIQIMTLHAAKGLEFEAVFLPALEQGILPFAGVGTLTGNANSREMPTDEDEERRLFYVGLTRAKSRLYLSHSASRMVYGHELRLKPTAFLKPLPEHLLKRSHVVSKTVRQTKQLNLLG</sequence>
<accession>A0A1T4X0W6</accession>
<dbReference type="GO" id="GO:0005524">
    <property type="term" value="F:ATP binding"/>
    <property type="evidence" value="ECO:0007669"/>
    <property type="project" value="UniProtKB-UniRule"/>
</dbReference>
<evidence type="ECO:0000256" key="6">
    <source>
        <dbReference type="SAM" id="MobiDB-lite"/>
    </source>
</evidence>
<evidence type="ECO:0000256" key="3">
    <source>
        <dbReference type="ARBA" id="ARBA00022806"/>
    </source>
</evidence>
<dbReference type="Pfam" id="PF13361">
    <property type="entry name" value="UvrD_C"/>
    <property type="match status" value="1"/>
</dbReference>
<dbReference type="InterPro" id="IPR014016">
    <property type="entry name" value="UvrD-like_ATP-bd"/>
</dbReference>
<proteinExistence type="predicted"/>
<dbReference type="PROSITE" id="PS51198">
    <property type="entry name" value="UVRD_HELICASE_ATP_BIND"/>
    <property type="match status" value="1"/>
</dbReference>
<dbReference type="SUPFAM" id="SSF89550">
    <property type="entry name" value="PHP domain-like"/>
    <property type="match status" value="1"/>
</dbReference>
<gene>
    <name evidence="8" type="ORF">SAMN02745702_02871</name>
</gene>
<dbReference type="InterPro" id="IPR013986">
    <property type="entry name" value="DExx_box_DNA_helicase_dom_sf"/>
</dbReference>
<dbReference type="GO" id="GO:0016787">
    <property type="term" value="F:hydrolase activity"/>
    <property type="evidence" value="ECO:0007669"/>
    <property type="project" value="UniProtKB-UniRule"/>
</dbReference>
<evidence type="ECO:0000256" key="1">
    <source>
        <dbReference type="ARBA" id="ARBA00022741"/>
    </source>
</evidence>
<evidence type="ECO:0000256" key="4">
    <source>
        <dbReference type="ARBA" id="ARBA00022840"/>
    </source>
</evidence>
<dbReference type="PANTHER" id="PTHR40084">
    <property type="entry name" value="PHOSPHOHYDROLASE, PHP FAMILY"/>
    <property type="match status" value="1"/>
</dbReference>
<dbReference type="CDD" id="cd19067">
    <property type="entry name" value="PfuEndoQ-like"/>
    <property type="match status" value="1"/>
</dbReference>
<dbReference type="InterPro" id="IPR016195">
    <property type="entry name" value="Pol/histidinol_Pase-like"/>
</dbReference>
<dbReference type="InterPro" id="IPR027417">
    <property type="entry name" value="P-loop_NTPase"/>
</dbReference>
<feature type="domain" description="UvrD-like helicase ATP-binding" evidence="7">
    <location>
        <begin position="486"/>
        <end position="739"/>
    </location>
</feature>
<keyword evidence="9" id="KW-1185">Reference proteome</keyword>
<dbReference type="PANTHER" id="PTHR40084:SF1">
    <property type="entry name" value="PHOSPHOTRANSFERASE"/>
    <property type="match status" value="1"/>
</dbReference>
<dbReference type="OrthoDB" id="9810135at2"/>
<keyword evidence="2 5" id="KW-0378">Hydrolase</keyword>
<keyword evidence="1 5" id="KW-0547">Nucleotide-binding</keyword>
<name>A0A1T4X0W6_9BACT</name>
<dbReference type="CDD" id="cd18807">
    <property type="entry name" value="SF1_C_UvrD"/>
    <property type="match status" value="1"/>
</dbReference>
<dbReference type="GO" id="GO:0140097">
    <property type="term" value="F:catalytic activity, acting on DNA"/>
    <property type="evidence" value="ECO:0007669"/>
    <property type="project" value="UniProtKB-ARBA"/>
</dbReference>
<keyword evidence="3 5" id="KW-0347">Helicase</keyword>
<dbReference type="InterPro" id="IPR014017">
    <property type="entry name" value="DNA_helicase_UvrD-like_C"/>
</dbReference>
<evidence type="ECO:0000256" key="5">
    <source>
        <dbReference type="PROSITE-ProRule" id="PRU00560"/>
    </source>
</evidence>
<dbReference type="AlphaFoldDB" id="A0A1T4X0W6"/>
<reference evidence="8 9" key="1">
    <citation type="submission" date="2017-02" db="EMBL/GenBank/DDBJ databases">
        <authorList>
            <person name="Peterson S.W."/>
        </authorList>
    </citation>
    <scope>NUCLEOTIDE SEQUENCE [LARGE SCALE GENOMIC DNA]</scope>
    <source>
        <strain evidence="8 9">DSM 18034</strain>
    </source>
</reference>
<protein>
    <submittedName>
        <fullName evidence="8">TIGR00375 family protein</fullName>
    </submittedName>
</protein>